<evidence type="ECO:0000256" key="11">
    <source>
        <dbReference type="ARBA" id="ARBA00023316"/>
    </source>
</evidence>
<comment type="similarity">
    <text evidence="12">Belongs to the glycosyl hydrolase 16 family. CRH1 subfamily.</text>
</comment>
<evidence type="ECO:0000256" key="13">
    <source>
        <dbReference type="SAM" id="MobiDB-lite"/>
    </source>
</evidence>
<keyword evidence="10" id="KW-0326">Glycosidase</keyword>
<keyword evidence="9" id="KW-0325">Glycoprotein</keyword>
<feature type="domain" description="GH16" evidence="15">
    <location>
        <begin position="21"/>
        <end position="231"/>
    </location>
</feature>
<evidence type="ECO:0000256" key="10">
    <source>
        <dbReference type="ARBA" id="ARBA00023295"/>
    </source>
</evidence>
<dbReference type="GO" id="GO:0009277">
    <property type="term" value="C:fungal-type cell wall"/>
    <property type="evidence" value="ECO:0007669"/>
    <property type="project" value="TreeGrafter"/>
</dbReference>
<protein>
    <recommendedName>
        <fullName evidence="3">chitinase</fullName>
        <ecNumber evidence="3">3.2.1.14</ecNumber>
    </recommendedName>
</protein>
<dbReference type="EC" id="3.2.1.14" evidence="3"/>
<dbReference type="OrthoDB" id="4781at2759"/>
<accession>A0A9P4I7G2</accession>
<keyword evidence="5" id="KW-0808">Transferase</keyword>
<dbReference type="InterPro" id="IPR050546">
    <property type="entry name" value="Glycosyl_Hydrlase_16"/>
</dbReference>
<feature type="region of interest" description="Disordered" evidence="13">
    <location>
        <begin position="266"/>
        <end position="317"/>
    </location>
</feature>
<feature type="chain" id="PRO_5040435424" description="chitinase" evidence="14">
    <location>
        <begin position="22"/>
        <end position="317"/>
    </location>
</feature>
<dbReference type="Proteomes" id="UP000799772">
    <property type="component" value="Unassembled WGS sequence"/>
</dbReference>
<keyword evidence="7" id="KW-0378">Hydrolase</keyword>
<feature type="compositionally biased region" description="Low complexity" evidence="13">
    <location>
        <begin position="268"/>
        <end position="317"/>
    </location>
</feature>
<dbReference type="CDD" id="cd02183">
    <property type="entry name" value="GH16_fungal_CRH1_transglycosylase"/>
    <property type="match status" value="1"/>
</dbReference>
<dbReference type="PANTHER" id="PTHR10963">
    <property type="entry name" value="GLYCOSYL HYDROLASE-RELATED"/>
    <property type="match status" value="1"/>
</dbReference>
<dbReference type="PROSITE" id="PS51762">
    <property type="entry name" value="GH16_2"/>
    <property type="match status" value="1"/>
</dbReference>
<evidence type="ECO:0000256" key="12">
    <source>
        <dbReference type="ARBA" id="ARBA00038074"/>
    </source>
</evidence>
<dbReference type="EMBL" id="ML978129">
    <property type="protein sequence ID" value="KAF2096410.1"/>
    <property type="molecule type" value="Genomic_DNA"/>
</dbReference>
<name>A0A9P4I7G2_9PEZI</name>
<feature type="signal peptide" evidence="14">
    <location>
        <begin position="1"/>
        <end position="21"/>
    </location>
</feature>
<dbReference type="GO" id="GO:0016757">
    <property type="term" value="F:glycosyltransferase activity"/>
    <property type="evidence" value="ECO:0007669"/>
    <property type="project" value="UniProtKB-KW"/>
</dbReference>
<keyword evidence="8" id="KW-0472">Membrane</keyword>
<reference evidence="16" key="1">
    <citation type="journal article" date="2020" name="Stud. Mycol.">
        <title>101 Dothideomycetes genomes: a test case for predicting lifestyles and emergence of pathogens.</title>
        <authorList>
            <person name="Haridas S."/>
            <person name="Albert R."/>
            <person name="Binder M."/>
            <person name="Bloem J."/>
            <person name="Labutti K."/>
            <person name="Salamov A."/>
            <person name="Andreopoulos B."/>
            <person name="Baker S."/>
            <person name="Barry K."/>
            <person name="Bills G."/>
            <person name="Bluhm B."/>
            <person name="Cannon C."/>
            <person name="Castanera R."/>
            <person name="Culley D."/>
            <person name="Daum C."/>
            <person name="Ezra D."/>
            <person name="Gonzalez J."/>
            <person name="Henrissat B."/>
            <person name="Kuo A."/>
            <person name="Liang C."/>
            <person name="Lipzen A."/>
            <person name="Lutzoni F."/>
            <person name="Magnuson J."/>
            <person name="Mondo S."/>
            <person name="Nolan M."/>
            <person name="Ohm R."/>
            <person name="Pangilinan J."/>
            <person name="Park H.-J."/>
            <person name="Ramirez L."/>
            <person name="Alfaro M."/>
            <person name="Sun H."/>
            <person name="Tritt A."/>
            <person name="Yoshinaga Y."/>
            <person name="Zwiers L.-H."/>
            <person name="Turgeon B."/>
            <person name="Goodwin S."/>
            <person name="Spatafora J."/>
            <person name="Crous P."/>
            <person name="Grigoriev I."/>
        </authorList>
    </citation>
    <scope>NUCLEOTIDE SEQUENCE</scope>
    <source>
        <strain evidence="16">CBS 133067</strain>
    </source>
</reference>
<evidence type="ECO:0000313" key="17">
    <source>
        <dbReference type="Proteomes" id="UP000799772"/>
    </source>
</evidence>
<dbReference type="InterPro" id="IPR000757">
    <property type="entry name" value="Beta-glucanase-like"/>
</dbReference>
<gene>
    <name evidence="16" type="ORF">NA57DRAFT_42119</name>
</gene>
<keyword evidence="11" id="KW-0961">Cell wall biogenesis/degradation</keyword>
<evidence type="ECO:0000256" key="5">
    <source>
        <dbReference type="ARBA" id="ARBA00022679"/>
    </source>
</evidence>
<dbReference type="SUPFAM" id="SSF49899">
    <property type="entry name" value="Concanavalin A-like lectins/glucanases"/>
    <property type="match status" value="1"/>
</dbReference>
<dbReference type="GO" id="GO:0005975">
    <property type="term" value="P:carbohydrate metabolic process"/>
    <property type="evidence" value="ECO:0007669"/>
    <property type="project" value="InterPro"/>
</dbReference>
<evidence type="ECO:0000256" key="9">
    <source>
        <dbReference type="ARBA" id="ARBA00023180"/>
    </source>
</evidence>
<evidence type="ECO:0000313" key="16">
    <source>
        <dbReference type="EMBL" id="KAF2096410.1"/>
    </source>
</evidence>
<evidence type="ECO:0000256" key="8">
    <source>
        <dbReference type="ARBA" id="ARBA00023136"/>
    </source>
</evidence>
<evidence type="ECO:0000256" key="2">
    <source>
        <dbReference type="ARBA" id="ARBA00004370"/>
    </source>
</evidence>
<comment type="subcellular location">
    <subcellularLocation>
        <location evidence="2">Membrane</location>
    </subcellularLocation>
</comment>
<keyword evidence="6 14" id="KW-0732">Signal</keyword>
<dbReference type="Gene3D" id="2.60.120.200">
    <property type="match status" value="1"/>
</dbReference>
<dbReference type="PANTHER" id="PTHR10963:SF27">
    <property type="entry name" value="GLYCOSIDASE-RELATED"/>
    <property type="match status" value="1"/>
</dbReference>
<dbReference type="AlphaFoldDB" id="A0A9P4I7G2"/>
<evidence type="ECO:0000256" key="6">
    <source>
        <dbReference type="ARBA" id="ARBA00022729"/>
    </source>
</evidence>
<evidence type="ECO:0000259" key="15">
    <source>
        <dbReference type="PROSITE" id="PS51762"/>
    </source>
</evidence>
<keyword evidence="4" id="KW-0328">Glycosyltransferase</keyword>
<evidence type="ECO:0000256" key="7">
    <source>
        <dbReference type="ARBA" id="ARBA00022801"/>
    </source>
</evidence>
<dbReference type="Pfam" id="PF00722">
    <property type="entry name" value="Glyco_hydro_16"/>
    <property type="match status" value="1"/>
</dbReference>
<dbReference type="GO" id="GO:0031505">
    <property type="term" value="P:fungal-type cell wall organization"/>
    <property type="evidence" value="ECO:0007669"/>
    <property type="project" value="TreeGrafter"/>
</dbReference>
<comment type="caution">
    <text evidence="16">The sequence shown here is derived from an EMBL/GenBank/DDBJ whole genome shotgun (WGS) entry which is preliminary data.</text>
</comment>
<evidence type="ECO:0000256" key="3">
    <source>
        <dbReference type="ARBA" id="ARBA00012729"/>
    </source>
</evidence>
<evidence type="ECO:0000256" key="4">
    <source>
        <dbReference type="ARBA" id="ARBA00022676"/>
    </source>
</evidence>
<sequence>MHSVVSSLAAIAAIALPLCTAQTSTACNPMDKTCLNSVGLNQAEYTIDLTKGVPDNWTMTSGELKTSSLGGLFQINTINDGPTLQSNFHIFFGYVEMKMQAAPGAGIVSTFVMESQDLDEIDLEIIGSQTTQVQSNYFGKGNTTTYDRGQFHPVTTPQTTVHTYAVDWQQDKTVWYIDGQAVRTLNFADAVGGKNYPQTPLNLRIGNWVAGQPKNDPGTVEWAGGMANMADAPFNMYVSQITIKNYNPCASYEYSDKTGSYQSIKCTSDSAASGSSSSSASAPSASSSAGASSGGSIASKSSSSLSSTGRSVSSTPA</sequence>
<evidence type="ECO:0000256" key="14">
    <source>
        <dbReference type="SAM" id="SignalP"/>
    </source>
</evidence>
<evidence type="ECO:0000256" key="1">
    <source>
        <dbReference type="ARBA" id="ARBA00000822"/>
    </source>
</evidence>
<dbReference type="InterPro" id="IPR013320">
    <property type="entry name" value="ConA-like_dom_sf"/>
</dbReference>
<feature type="non-terminal residue" evidence="16">
    <location>
        <position position="317"/>
    </location>
</feature>
<dbReference type="GO" id="GO:0008843">
    <property type="term" value="F:endochitinase activity"/>
    <property type="evidence" value="ECO:0007669"/>
    <property type="project" value="UniProtKB-EC"/>
</dbReference>
<dbReference type="GO" id="GO:0016020">
    <property type="term" value="C:membrane"/>
    <property type="evidence" value="ECO:0007669"/>
    <property type="project" value="UniProtKB-SubCell"/>
</dbReference>
<organism evidence="16 17">
    <name type="scientific">Rhizodiscina lignyota</name>
    <dbReference type="NCBI Taxonomy" id="1504668"/>
    <lineage>
        <taxon>Eukaryota</taxon>
        <taxon>Fungi</taxon>
        <taxon>Dikarya</taxon>
        <taxon>Ascomycota</taxon>
        <taxon>Pezizomycotina</taxon>
        <taxon>Dothideomycetes</taxon>
        <taxon>Pleosporomycetidae</taxon>
        <taxon>Aulographales</taxon>
        <taxon>Rhizodiscinaceae</taxon>
        <taxon>Rhizodiscina</taxon>
    </lineage>
</organism>
<proteinExistence type="inferred from homology"/>
<keyword evidence="17" id="KW-1185">Reference proteome</keyword>
<comment type="catalytic activity">
    <reaction evidence="1">
        <text>Random endo-hydrolysis of N-acetyl-beta-D-glucosaminide (1-&gt;4)-beta-linkages in chitin and chitodextrins.</text>
        <dbReference type="EC" id="3.2.1.14"/>
    </reaction>
</comment>